<evidence type="ECO:0000313" key="3">
    <source>
        <dbReference type="Proteomes" id="UP000838756"/>
    </source>
</evidence>
<protein>
    <submittedName>
        <fullName evidence="2">Jg6354 protein</fullName>
    </submittedName>
</protein>
<evidence type="ECO:0000313" key="2">
    <source>
        <dbReference type="EMBL" id="CAH2240100.1"/>
    </source>
</evidence>
<reference evidence="2" key="1">
    <citation type="submission" date="2022-03" db="EMBL/GenBank/DDBJ databases">
        <authorList>
            <person name="Lindestad O."/>
        </authorList>
    </citation>
    <scope>NUCLEOTIDE SEQUENCE</scope>
</reference>
<dbReference type="OrthoDB" id="7480412at2759"/>
<proteinExistence type="predicted"/>
<dbReference type="Proteomes" id="UP000838756">
    <property type="component" value="Unassembled WGS sequence"/>
</dbReference>
<name>A0A8S4RPM4_9NEOP</name>
<keyword evidence="3" id="KW-1185">Reference proteome</keyword>
<organism evidence="2 3">
    <name type="scientific">Pararge aegeria aegeria</name>
    <dbReference type="NCBI Taxonomy" id="348720"/>
    <lineage>
        <taxon>Eukaryota</taxon>
        <taxon>Metazoa</taxon>
        <taxon>Ecdysozoa</taxon>
        <taxon>Arthropoda</taxon>
        <taxon>Hexapoda</taxon>
        <taxon>Insecta</taxon>
        <taxon>Pterygota</taxon>
        <taxon>Neoptera</taxon>
        <taxon>Endopterygota</taxon>
        <taxon>Lepidoptera</taxon>
        <taxon>Glossata</taxon>
        <taxon>Ditrysia</taxon>
        <taxon>Papilionoidea</taxon>
        <taxon>Nymphalidae</taxon>
        <taxon>Satyrinae</taxon>
        <taxon>Satyrini</taxon>
        <taxon>Parargina</taxon>
        <taxon>Pararge</taxon>
    </lineage>
</organism>
<accession>A0A8S4RPM4</accession>
<gene>
    <name evidence="2" type="primary">jg6354</name>
    <name evidence="2" type="ORF">PAEG_LOCUS16712</name>
</gene>
<dbReference type="EMBL" id="CAKXAJ010025470">
    <property type="protein sequence ID" value="CAH2240100.1"/>
    <property type="molecule type" value="Genomic_DNA"/>
</dbReference>
<dbReference type="InterPro" id="IPR000477">
    <property type="entry name" value="RT_dom"/>
</dbReference>
<sequence>MTSNESQGAAGHKSVRRTSLSFLIGTGLDYIIQLWFADGVVILAKTLGDLKTILNDLSRVFQQEGLRINMSKTKIMSNAHDPL</sequence>
<evidence type="ECO:0000259" key="1">
    <source>
        <dbReference type="PROSITE" id="PS50878"/>
    </source>
</evidence>
<dbReference type="AlphaFoldDB" id="A0A8S4RPM4"/>
<comment type="caution">
    <text evidence="2">The sequence shown here is derived from an EMBL/GenBank/DDBJ whole genome shotgun (WGS) entry which is preliminary data.</text>
</comment>
<dbReference type="PROSITE" id="PS50878">
    <property type="entry name" value="RT_POL"/>
    <property type="match status" value="1"/>
</dbReference>
<feature type="domain" description="Reverse transcriptase" evidence="1">
    <location>
        <begin position="1"/>
        <end position="83"/>
    </location>
</feature>